<evidence type="ECO:0000256" key="18">
    <source>
        <dbReference type="ARBA" id="ARBA00023136"/>
    </source>
</evidence>
<keyword evidence="13 23" id="KW-0862">Zinc</keyword>
<evidence type="ECO:0000256" key="5">
    <source>
        <dbReference type="ARBA" id="ARBA00011748"/>
    </source>
</evidence>
<dbReference type="Gene3D" id="1.25.50.20">
    <property type="match status" value="1"/>
</dbReference>
<evidence type="ECO:0000256" key="22">
    <source>
        <dbReference type="PIRSR" id="PIRSR634016-1"/>
    </source>
</evidence>
<comment type="similarity">
    <text evidence="4 25">Belongs to the peptidase M1 family.</text>
</comment>
<dbReference type="GO" id="GO:0005737">
    <property type="term" value="C:cytoplasm"/>
    <property type="evidence" value="ECO:0007669"/>
    <property type="project" value="TreeGrafter"/>
</dbReference>
<evidence type="ECO:0000256" key="4">
    <source>
        <dbReference type="ARBA" id="ARBA00010136"/>
    </source>
</evidence>
<comment type="subcellular location">
    <subcellularLocation>
        <location evidence="3">Cell membrane</location>
        <topology evidence="3">Lipid-anchor</topology>
        <topology evidence="3">GPI-anchor</topology>
    </subcellularLocation>
    <subcellularLocation>
        <location evidence="2">Cell membrane</location>
        <topology evidence="2">Single-pass type II membrane protein</topology>
    </subcellularLocation>
</comment>
<dbReference type="GO" id="GO:0008270">
    <property type="term" value="F:zinc ion binding"/>
    <property type="evidence" value="ECO:0007669"/>
    <property type="project" value="UniProtKB-UniRule"/>
</dbReference>
<dbReference type="GO" id="GO:0004230">
    <property type="term" value="F:glutamyl aminopeptidase activity"/>
    <property type="evidence" value="ECO:0007669"/>
    <property type="project" value="UniProtKB-EC"/>
</dbReference>
<evidence type="ECO:0000313" key="30">
    <source>
        <dbReference type="Proteomes" id="UP000092462"/>
    </source>
</evidence>
<keyword evidence="6 25" id="KW-0031">Aminopeptidase</keyword>
<keyword evidence="15" id="KW-0735">Signal-anchor</keyword>
<evidence type="ECO:0000256" key="19">
    <source>
        <dbReference type="ARBA" id="ARBA00023157"/>
    </source>
</evidence>
<evidence type="ECO:0000256" key="17">
    <source>
        <dbReference type="ARBA" id="ARBA00023049"/>
    </source>
</evidence>
<dbReference type="GO" id="GO:0070006">
    <property type="term" value="F:metalloaminopeptidase activity"/>
    <property type="evidence" value="ECO:0007669"/>
    <property type="project" value="TreeGrafter"/>
</dbReference>
<evidence type="ECO:0000259" key="28">
    <source>
        <dbReference type="Pfam" id="PF17900"/>
    </source>
</evidence>
<dbReference type="Gene3D" id="2.60.40.1730">
    <property type="entry name" value="tricorn interacting facor f3 domain"/>
    <property type="match status" value="1"/>
</dbReference>
<keyword evidence="21" id="KW-0449">Lipoprotein</keyword>
<dbReference type="InterPro" id="IPR024571">
    <property type="entry name" value="ERAP1-like_C_dom"/>
</dbReference>
<dbReference type="InterPro" id="IPR042097">
    <property type="entry name" value="Aminopeptidase_N-like_N_sf"/>
</dbReference>
<dbReference type="InterPro" id="IPR050344">
    <property type="entry name" value="Peptidase_M1_aminopeptidases"/>
</dbReference>
<evidence type="ECO:0000259" key="26">
    <source>
        <dbReference type="Pfam" id="PF01433"/>
    </source>
</evidence>
<dbReference type="GO" id="GO:0043171">
    <property type="term" value="P:peptide catabolic process"/>
    <property type="evidence" value="ECO:0007669"/>
    <property type="project" value="TreeGrafter"/>
</dbReference>
<dbReference type="Gene3D" id="1.10.390.10">
    <property type="entry name" value="Neutral Protease Domain 2"/>
    <property type="match status" value="1"/>
</dbReference>
<accession>A0A1B0GMW6</accession>
<dbReference type="PRINTS" id="PR00756">
    <property type="entry name" value="ALADIPTASE"/>
</dbReference>
<keyword evidence="10" id="KW-0812">Transmembrane</keyword>
<dbReference type="InterPro" id="IPR014782">
    <property type="entry name" value="Peptidase_M1_dom"/>
</dbReference>
<evidence type="ECO:0000313" key="29">
    <source>
        <dbReference type="EnsemblMetazoa" id="PPAI004015-PA"/>
    </source>
</evidence>
<dbReference type="GO" id="GO:0006508">
    <property type="term" value="P:proteolysis"/>
    <property type="evidence" value="ECO:0007669"/>
    <property type="project" value="UniProtKB-KW"/>
</dbReference>
<dbReference type="EC" id="3.4.11.-" evidence="25"/>
<dbReference type="Pfam" id="PF17900">
    <property type="entry name" value="Peptidase_M1_N"/>
    <property type="match status" value="1"/>
</dbReference>
<evidence type="ECO:0000256" key="14">
    <source>
        <dbReference type="ARBA" id="ARBA00022837"/>
    </source>
</evidence>
<evidence type="ECO:0000256" key="24">
    <source>
        <dbReference type="PIRSR" id="PIRSR634016-4"/>
    </source>
</evidence>
<evidence type="ECO:0000256" key="11">
    <source>
        <dbReference type="ARBA" id="ARBA00022723"/>
    </source>
</evidence>
<dbReference type="GO" id="GO:0098552">
    <property type="term" value="C:side of membrane"/>
    <property type="evidence" value="ECO:0007669"/>
    <property type="project" value="UniProtKB-KW"/>
</dbReference>
<feature type="binding site" evidence="23">
    <location>
        <position position="172"/>
    </location>
    <ligand>
        <name>Zn(2+)</name>
        <dbReference type="ChEBI" id="CHEBI:29105"/>
        <note>catalytic</note>
    </ligand>
</feature>
<keyword evidence="14" id="KW-0106">Calcium</keyword>
<feature type="active site" description="Proton acceptor" evidence="22">
    <location>
        <position position="173"/>
    </location>
</feature>
<protein>
    <recommendedName>
        <fullName evidence="25">Aminopeptidase</fullName>
        <ecNumber evidence="25">3.4.11.-</ecNumber>
    </recommendedName>
</protein>
<dbReference type="CDD" id="cd06262">
    <property type="entry name" value="metallo-hydrolase-like_MBL-fold"/>
    <property type="match status" value="1"/>
</dbReference>
<sequence>QAFPCFDEPAFKATYSISLVRPRQNDYIALSNMPQLEVTDGPGENEVTVKFAQSPQMSTYLAVFLVADFQHETVEIVNPLGDNFDLKIYLPEGQQEKGKFALNAAKNIIEYYIEYFDIEYPLPKLDMAAIPEYVSGATEHWGLVTFRETSLLWEEGEGSSRNKQRVASVISHELAHMWFGNLVTCEWWNDIWLNEGFASYIEFKGLAWLNWNMDEQFLIEDLHGVMELDSKVASHPIVQQATTPDEITALFDSIAYSKGASIIRMLEGFVTSEVFRTGVQKFLRDFRYKSVVTADFFRYMDEVTDDDMNVTQIMSTWTEQKGYPVVFVKRVNDTTYELTQERFLLNPDSKEEETEDSPFLWHIPITYMSDKTNSDKVLWMKPSDTNIQINIGSESKWIKVNDKQIGYYIVNYDNWDEIINQVKIGDKFTAMDRAQLLHDSFKLADSLSISYNVPLELSTYLTLKTETNYVPWSVASSKFLSLQGMLDYPSLNLIRYVQEEILQIYDFVNPVDIDNDGPDDHLKKLLREKIMNLACHFDHSDCLTYVKEHFARYLANENEKPNVDIRQSVYYHGMRDVFNRADWDKIFDRFVKENDPQERAKLMEALAGTSSQLLLGVYLDIAQNKTGPIKKQDYVSVMQYIAYNRNGEQLVWKYVRENWEAITQIIDVNDRTLGRMIPNITKRFKTEAQLKELEEFIEKYPNAGAGEAGRKEALETIKYNIKWSEQNKEVINTWLTEHFGS</sequence>
<evidence type="ECO:0000256" key="12">
    <source>
        <dbReference type="ARBA" id="ARBA00022801"/>
    </source>
</evidence>
<dbReference type="FunFam" id="1.10.390.10:FF:000016">
    <property type="entry name" value="Glutamyl aminopeptidase"/>
    <property type="match status" value="1"/>
</dbReference>
<proteinExistence type="inferred from homology"/>
<reference evidence="29" key="1">
    <citation type="submission" date="2022-08" db="UniProtKB">
        <authorList>
            <consortium name="EnsemblMetazoa"/>
        </authorList>
    </citation>
    <scope>IDENTIFICATION</scope>
    <source>
        <strain evidence="29">Israel</strain>
    </source>
</reference>
<feature type="binding site" evidence="23">
    <location>
        <position position="176"/>
    </location>
    <ligand>
        <name>Zn(2+)</name>
        <dbReference type="ChEBI" id="CHEBI:29105"/>
        <note>catalytic</note>
    </ligand>
</feature>
<feature type="domain" description="Peptidase M1 membrane alanine aminopeptidase" evidence="26">
    <location>
        <begin position="100"/>
        <end position="317"/>
    </location>
</feature>
<evidence type="ECO:0000256" key="9">
    <source>
        <dbReference type="ARBA" id="ARBA00022670"/>
    </source>
</evidence>
<dbReference type="InterPro" id="IPR034016">
    <property type="entry name" value="M1_APN-typ"/>
</dbReference>
<evidence type="ECO:0000256" key="20">
    <source>
        <dbReference type="ARBA" id="ARBA00023180"/>
    </source>
</evidence>
<feature type="domain" description="ERAP1-like C-terminal" evidence="27">
    <location>
        <begin position="397"/>
        <end position="718"/>
    </location>
</feature>
<dbReference type="InterPro" id="IPR045357">
    <property type="entry name" value="Aminopeptidase_N-like_N"/>
</dbReference>
<organism evidence="29 30">
    <name type="scientific">Phlebotomus papatasi</name>
    <name type="common">Sandfly</name>
    <dbReference type="NCBI Taxonomy" id="29031"/>
    <lineage>
        <taxon>Eukaryota</taxon>
        <taxon>Metazoa</taxon>
        <taxon>Ecdysozoa</taxon>
        <taxon>Arthropoda</taxon>
        <taxon>Hexapoda</taxon>
        <taxon>Insecta</taxon>
        <taxon>Pterygota</taxon>
        <taxon>Neoptera</taxon>
        <taxon>Endopterygota</taxon>
        <taxon>Diptera</taxon>
        <taxon>Nematocera</taxon>
        <taxon>Psychodoidea</taxon>
        <taxon>Psychodidae</taxon>
        <taxon>Phlebotomus</taxon>
        <taxon>Phlebotomus</taxon>
    </lineage>
</organism>
<keyword evidence="16" id="KW-1133">Transmembrane helix</keyword>
<dbReference type="PANTHER" id="PTHR11533:SF276">
    <property type="entry name" value="GLUTAMYL AMINOPEPTIDASE"/>
    <property type="match status" value="1"/>
</dbReference>
<dbReference type="FunFam" id="2.60.40.1910:FF:000003">
    <property type="entry name" value="Aminopeptidase"/>
    <property type="match status" value="1"/>
</dbReference>
<dbReference type="GO" id="GO:0005615">
    <property type="term" value="C:extracellular space"/>
    <property type="evidence" value="ECO:0007669"/>
    <property type="project" value="TreeGrafter"/>
</dbReference>
<dbReference type="FunFam" id="1.25.50.20:FF:000001">
    <property type="entry name" value="Aminopeptidase"/>
    <property type="match status" value="1"/>
</dbReference>
<keyword evidence="20" id="KW-0325">Glycoprotein</keyword>
<evidence type="ECO:0000256" key="8">
    <source>
        <dbReference type="ARBA" id="ARBA00022622"/>
    </source>
</evidence>
<evidence type="ECO:0000256" key="25">
    <source>
        <dbReference type="RuleBase" id="RU364040"/>
    </source>
</evidence>
<comment type="catalytic activity">
    <reaction evidence="1">
        <text>Release of N-terminal glutamate (and to a lesser extent aspartate) from a peptide.</text>
        <dbReference type="EC" id="3.4.11.7"/>
    </reaction>
</comment>
<dbReference type="Pfam" id="PF11838">
    <property type="entry name" value="ERAP1_C"/>
    <property type="match status" value="1"/>
</dbReference>
<evidence type="ECO:0000256" key="21">
    <source>
        <dbReference type="ARBA" id="ARBA00023288"/>
    </source>
</evidence>
<dbReference type="GO" id="GO:0005886">
    <property type="term" value="C:plasma membrane"/>
    <property type="evidence" value="ECO:0007669"/>
    <property type="project" value="UniProtKB-SubCell"/>
</dbReference>
<evidence type="ECO:0000256" key="15">
    <source>
        <dbReference type="ARBA" id="ARBA00022968"/>
    </source>
</evidence>
<comment type="cofactor">
    <cofactor evidence="23 25">
        <name>Zn(2+)</name>
        <dbReference type="ChEBI" id="CHEBI:29105"/>
    </cofactor>
    <text evidence="23 25">Binds 1 zinc ion per subunit.</text>
</comment>
<dbReference type="Proteomes" id="UP000092462">
    <property type="component" value="Unassembled WGS sequence"/>
</dbReference>
<evidence type="ECO:0000256" key="23">
    <source>
        <dbReference type="PIRSR" id="PIRSR634016-3"/>
    </source>
</evidence>
<evidence type="ECO:0000256" key="6">
    <source>
        <dbReference type="ARBA" id="ARBA00022438"/>
    </source>
</evidence>
<feature type="binding site" evidence="23">
    <location>
        <position position="195"/>
    </location>
    <ligand>
        <name>Zn(2+)</name>
        <dbReference type="ChEBI" id="CHEBI:29105"/>
        <note>catalytic</note>
    </ligand>
</feature>
<feature type="domain" description="Aminopeptidase N-like N-terminal" evidence="28">
    <location>
        <begin position="1"/>
        <end position="61"/>
    </location>
</feature>
<evidence type="ECO:0000256" key="1">
    <source>
        <dbReference type="ARBA" id="ARBA00001703"/>
    </source>
</evidence>
<dbReference type="CDD" id="cd09601">
    <property type="entry name" value="M1_APN-Q_like"/>
    <property type="match status" value="1"/>
</dbReference>
<dbReference type="VEuPathDB" id="VectorBase:PPAPM1_004473"/>
<dbReference type="SUPFAM" id="SSF63737">
    <property type="entry name" value="Leukotriene A4 hydrolase N-terminal domain"/>
    <property type="match status" value="1"/>
</dbReference>
<feature type="site" description="Transition state stabilizer" evidence="24">
    <location>
        <position position="256"/>
    </location>
</feature>
<evidence type="ECO:0000256" key="2">
    <source>
        <dbReference type="ARBA" id="ARBA00004401"/>
    </source>
</evidence>
<keyword evidence="9 25" id="KW-0645">Protease</keyword>
<keyword evidence="12 25" id="KW-0378">Hydrolase</keyword>
<dbReference type="Gene3D" id="2.60.40.1910">
    <property type="match status" value="1"/>
</dbReference>
<dbReference type="EMBL" id="AJVK01012758">
    <property type="status" value="NOT_ANNOTATED_CDS"/>
    <property type="molecule type" value="Genomic_DNA"/>
</dbReference>
<evidence type="ECO:0000259" key="27">
    <source>
        <dbReference type="Pfam" id="PF11838"/>
    </source>
</evidence>
<keyword evidence="8" id="KW-0336">GPI-anchor</keyword>
<dbReference type="AlphaFoldDB" id="A0A1B0GMW6"/>
<dbReference type="InterPro" id="IPR027268">
    <property type="entry name" value="Peptidase_M4/M1_CTD_sf"/>
</dbReference>
<evidence type="ECO:0000256" key="10">
    <source>
        <dbReference type="ARBA" id="ARBA00022692"/>
    </source>
</evidence>
<dbReference type="Pfam" id="PF01433">
    <property type="entry name" value="Peptidase_M1"/>
    <property type="match status" value="1"/>
</dbReference>
<evidence type="ECO:0000256" key="16">
    <source>
        <dbReference type="ARBA" id="ARBA00022989"/>
    </source>
</evidence>
<keyword evidence="30" id="KW-1185">Reference proteome</keyword>
<dbReference type="SUPFAM" id="SSF55486">
    <property type="entry name" value="Metalloproteases ('zincins'), catalytic domain"/>
    <property type="match status" value="1"/>
</dbReference>
<dbReference type="EnsemblMetazoa" id="PPAI004015-RA">
    <property type="protein sequence ID" value="PPAI004015-PA"/>
    <property type="gene ID" value="PPAI004015"/>
</dbReference>
<dbReference type="InterPro" id="IPR001930">
    <property type="entry name" value="Peptidase_M1"/>
</dbReference>
<evidence type="ECO:0000256" key="13">
    <source>
        <dbReference type="ARBA" id="ARBA00022833"/>
    </source>
</evidence>
<dbReference type="GO" id="GO:0042277">
    <property type="term" value="F:peptide binding"/>
    <property type="evidence" value="ECO:0007669"/>
    <property type="project" value="TreeGrafter"/>
</dbReference>
<keyword evidence="19" id="KW-1015">Disulfide bond</keyword>
<dbReference type="PANTHER" id="PTHR11533">
    <property type="entry name" value="PROTEASE M1 ZINC METALLOPROTEASE"/>
    <property type="match status" value="1"/>
</dbReference>
<evidence type="ECO:0000256" key="3">
    <source>
        <dbReference type="ARBA" id="ARBA00004609"/>
    </source>
</evidence>
<keyword evidence="11 23" id="KW-0479">Metal-binding</keyword>
<keyword evidence="18" id="KW-0472">Membrane</keyword>
<comment type="subunit">
    <text evidence="5">Homodimer; disulfide-linked.</text>
</comment>
<keyword evidence="17 25" id="KW-0482">Metalloprotease</keyword>
<name>A0A1B0GMW6_PHLPP</name>
<dbReference type="VEuPathDB" id="VectorBase:PPAI004015"/>
<evidence type="ECO:0000256" key="7">
    <source>
        <dbReference type="ARBA" id="ARBA00022475"/>
    </source>
</evidence>
<keyword evidence="7" id="KW-1003">Cell membrane</keyword>